<name>R3TWM3_9ENTE</name>
<evidence type="ECO:0000259" key="6">
    <source>
        <dbReference type="PROSITE" id="PS51898"/>
    </source>
</evidence>
<dbReference type="Pfam" id="PF00589">
    <property type="entry name" value="Phage_integrase"/>
    <property type="match status" value="1"/>
</dbReference>
<evidence type="ECO:0000259" key="7">
    <source>
        <dbReference type="PROSITE" id="PS51900"/>
    </source>
</evidence>
<keyword evidence="9" id="KW-1185">Reference proteome</keyword>
<dbReference type="Proteomes" id="UP000013785">
    <property type="component" value="Unassembled WGS sequence"/>
</dbReference>
<dbReference type="PROSITE" id="PS51900">
    <property type="entry name" value="CB"/>
    <property type="match status" value="1"/>
</dbReference>
<keyword evidence="2" id="KW-0229">DNA integration</keyword>
<dbReference type="Pfam" id="PF14659">
    <property type="entry name" value="Phage_int_SAM_3"/>
    <property type="match status" value="1"/>
</dbReference>
<proteinExistence type="inferred from homology"/>
<dbReference type="PANTHER" id="PTHR30349:SF64">
    <property type="entry name" value="PROPHAGE INTEGRASE INTD-RELATED"/>
    <property type="match status" value="1"/>
</dbReference>
<evidence type="ECO:0000256" key="4">
    <source>
        <dbReference type="ARBA" id="ARBA00023172"/>
    </source>
</evidence>
<feature type="domain" description="Core-binding (CB)" evidence="7">
    <location>
        <begin position="62"/>
        <end position="149"/>
    </location>
</feature>
<dbReference type="InterPro" id="IPR004107">
    <property type="entry name" value="Integrase_SAM-like_N"/>
</dbReference>
<dbReference type="PATRIC" id="fig|1158610.3.peg.1391"/>
<evidence type="ECO:0000256" key="5">
    <source>
        <dbReference type="PROSITE-ProRule" id="PRU01248"/>
    </source>
</evidence>
<dbReference type="PROSITE" id="PS51898">
    <property type="entry name" value="TYR_RECOMBINASE"/>
    <property type="match status" value="1"/>
</dbReference>
<dbReference type="InterPro" id="IPR050090">
    <property type="entry name" value="Tyrosine_recombinase_XerCD"/>
</dbReference>
<dbReference type="Gene3D" id="1.10.150.130">
    <property type="match status" value="1"/>
</dbReference>
<sequence length="364" mass="42493">MARRGENIYKRKDGRWEGRYIRGRRLNNQIYYGYVYAKTFHDVREKLAEKKRLYKNSPLSSNEMNGTVSQWIETWLSEELTFQVKPSTYSSYRYKLKKYVLPYLGELPVKKITKQTIQQLINQLTEAGLSVTTIRTSIQIFKRAFIRTDEVNHLYATVFHGLHYPFSIKKKIRALSKKEQMQLEQEAENTENGLPALLALHTGLRIGEISALKWTDINFEKKELTVTRTLQRIFSKNHSSKTEICEDMVKSAASYRIIPLNNKILTLLKKQKSKQTSDYVVGKTGHFFEPRTLTYQFKKITCALNLQNIHFHQLRHTFATRLLEMGADIASVSSLLGHQSVKMTLDIYIDSLMAQRKKWINKLA</sequence>
<dbReference type="CDD" id="cd01189">
    <property type="entry name" value="INT_ICEBs1_C_like"/>
    <property type="match status" value="1"/>
</dbReference>
<accession>R3TWM3</accession>
<dbReference type="Gene3D" id="1.10.443.10">
    <property type="entry name" value="Intergrase catalytic core"/>
    <property type="match status" value="1"/>
</dbReference>
<evidence type="ECO:0000256" key="3">
    <source>
        <dbReference type="ARBA" id="ARBA00023125"/>
    </source>
</evidence>
<dbReference type="GO" id="GO:0015074">
    <property type="term" value="P:DNA integration"/>
    <property type="evidence" value="ECO:0007669"/>
    <property type="project" value="UniProtKB-KW"/>
</dbReference>
<organism evidence="8 9">
    <name type="scientific">Enterococcus phoeniculicola ATCC BAA-412</name>
    <dbReference type="NCBI Taxonomy" id="1158610"/>
    <lineage>
        <taxon>Bacteria</taxon>
        <taxon>Bacillati</taxon>
        <taxon>Bacillota</taxon>
        <taxon>Bacilli</taxon>
        <taxon>Lactobacillales</taxon>
        <taxon>Enterococcaceae</taxon>
        <taxon>Enterococcus</taxon>
    </lineage>
</organism>
<dbReference type="SUPFAM" id="SSF56349">
    <property type="entry name" value="DNA breaking-rejoining enzymes"/>
    <property type="match status" value="1"/>
</dbReference>
<dbReference type="STRING" id="154621.RV11_GL000044"/>
<dbReference type="InterPro" id="IPR010998">
    <property type="entry name" value="Integrase_recombinase_N"/>
</dbReference>
<comment type="similarity">
    <text evidence="1">Belongs to the 'phage' integrase family.</text>
</comment>
<evidence type="ECO:0000313" key="8">
    <source>
        <dbReference type="EMBL" id="EOL45518.1"/>
    </source>
</evidence>
<reference evidence="8 9" key="1">
    <citation type="submission" date="2013-02" db="EMBL/GenBank/DDBJ databases">
        <title>The Genome Sequence of Enterococcus phoeniculicola BAA-412.</title>
        <authorList>
            <consortium name="The Broad Institute Genome Sequencing Platform"/>
            <consortium name="The Broad Institute Genome Sequencing Center for Infectious Disease"/>
            <person name="Earl A.M."/>
            <person name="Gilmore M.S."/>
            <person name="Lebreton F."/>
            <person name="Walker B."/>
            <person name="Young S.K."/>
            <person name="Zeng Q."/>
            <person name="Gargeya S."/>
            <person name="Fitzgerald M."/>
            <person name="Haas B."/>
            <person name="Abouelleil A."/>
            <person name="Alvarado L."/>
            <person name="Arachchi H.M."/>
            <person name="Berlin A.M."/>
            <person name="Chapman S.B."/>
            <person name="Dewar J."/>
            <person name="Goldberg J."/>
            <person name="Griggs A."/>
            <person name="Gujja S."/>
            <person name="Hansen M."/>
            <person name="Howarth C."/>
            <person name="Imamovic A."/>
            <person name="Larimer J."/>
            <person name="McCowan C."/>
            <person name="Murphy C."/>
            <person name="Neiman D."/>
            <person name="Pearson M."/>
            <person name="Priest M."/>
            <person name="Roberts A."/>
            <person name="Saif S."/>
            <person name="Shea T."/>
            <person name="Sisk P."/>
            <person name="Sykes S."/>
            <person name="Wortman J."/>
            <person name="Nusbaum C."/>
            <person name="Birren B."/>
        </authorList>
    </citation>
    <scope>NUCLEOTIDE SEQUENCE [LARGE SCALE GENOMIC DNA]</scope>
    <source>
        <strain evidence="8 9">ATCC BAA-412</strain>
    </source>
</reference>
<dbReference type="GO" id="GO:0006310">
    <property type="term" value="P:DNA recombination"/>
    <property type="evidence" value="ECO:0007669"/>
    <property type="project" value="UniProtKB-KW"/>
</dbReference>
<dbReference type="HOGENOM" id="CLU_027562_17_1_9"/>
<keyword evidence="3 5" id="KW-0238">DNA-binding</keyword>
<dbReference type="AlphaFoldDB" id="R3TWM3"/>
<dbReference type="eggNOG" id="COG0582">
    <property type="taxonomic scope" value="Bacteria"/>
</dbReference>
<dbReference type="InterPro" id="IPR002104">
    <property type="entry name" value="Integrase_catalytic"/>
</dbReference>
<dbReference type="PANTHER" id="PTHR30349">
    <property type="entry name" value="PHAGE INTEGRASE-RELATED"/>
    <property type="match status" value="1"/>
</dbReference>
<evidence type="ECO:0008006" key="10">
    <source>
        <dbReference type="Google" id="ProtNLM"/>
    </source>
</evidence>
<dbReference type="EMBL" id="AJAT01000012">
    <property type="protein sequence ID" value="EOL45518.1"/>
    <property type="molecule type" value="Genomic_DNA"/>
</dbReference>
<evidence type="ECO:0000313" key="9">
    <source>
        <dbReference type="Proteomes" id="UP000013785"/>
    </source>
</evidence>
<feature type="domain" description="Tyr recombinase" evidence="6">
    <location>
        <begin position="170"/>
        <end position="361"/>
    </location>
</feature>
<keyword evidence="4" id="KW-0233">DNA recombination</keyword>
<dbReference type="GO" id="GO:0003677">
    <property type="term" value="F:DNA binding"/>
    <property type="evidence" value="ECO:0007669"/>
    <property type="project" value="UniProtKB-UniRule"/>
</dbReference>
<comment type="caution">
    <text evidence="8">The sequence shown here is derived from an EMBL/GenBank/DDBJ whole genome shotgun (WGS) entry which is preliminary data.</text>
</comment>
<evidence type="ECO:0000256" key="1">
    <source>
        <dbReference type="ARBA" id="ARBA00008857"/>
    </source>
</evidence>
<gene>
    <name evidence="8" type="ORF">UC3_01408</name>
</gene>
<dbReference type="InterPro" id="IPR044068">
    <property type="entry name" value="CB"/>
</dbReference>
<dbReference type="InterPro" id="IPR011010">
    <property type="entry name" value="DNA_brk_join_enz"/>
</dbReference>
<evidence type="ECO:0000256" key="2">
    <source>
        <dbReference type="ARBA" id="ARBA00022908"/>
    </source>
</evidence>
<dbReference type="InterPro" id="IPR013762">
    <property type="entry name" value="Integrase-like_cat_sf"/>
</dbReference>
<protein>
    <recommendedName>
        <fullName evidence="10">Tyr recombinase domain-containing protein</fullName>
    </recommendedName>
</protein>